<reference evidence="1" key="2">
    <citation type="journal article" date="2007" name="Science">
        <title>Draft genome sequence of the sexually transmitted pathogen Trichomonas vaginalis.</title>
        <authorList>
            <person name="Carlton J.M."/>
            <person name="Hirt R.P."/>
            <person name="Silva J.C."/>
            <person name="Delcher A.L."/>
            <person name="Schatz M."/>
            <person name="Zhao Q."/>
            <person name="Wortman J.R."/>
            <person name="Bidwell S.L."/>
            <person name="Alsmark U.C.M."/>
            <person name="Besteiro S."/>
            <person name="Sicheritz-Ponten T."/>
            <person name="Noel C.J."/>
            <person name="Dacks J.B."/>
            <person name="Foster P.G."/>
            <person name="Simillion C."/>
            <person name="Van de Peer Y."/>
            <person name="Miranda-Saavedra D."/>
            <person name="Barton G.J."/>
            <person name="Westrop G.D."/>
            <person name="Mueller S."/>
            <person name="Dessi D."/>
            <person name="Fiori P.L."/>
            <person name="Ren Q."/>
            <person name="Paulsen I."/>
            <person name="Zhang H."/>
            <person name="Bastida-Corcuera F.D."/>
            <person name="Simoes-Barbosa A."/>
            <person name="Brown M.T."/>
            <person name="Hayes R.D."/>
            <person name="Mukherjee M."/>
            <person name="Okumura C.Y."/>
            <person name="Schneider R."/>
            <person name="Smith A.J."/>
            <person name="Vanacova S."/>
            <person name="Villalvazo M."/>
            <person name="Haas B.J."/>
            <person name="Pertea M."/>
            <person name="Feldblyum T.V."/>
            <person name="Utterback T.R."/>
            <person name="Shu C.L."/>
            <person name="Osoegawa K."/>
            <person name="de Jong P.J."/>
            <person name="Hrdy I."/>
            <person name="Horvathova L."/>
            <person name="Zubacova Z."/>
            <person name="Dolezal P."/>
            <person name="Malik S.B."/>
            <person name="Logsdon J.M. Jr."/>
            <person name="Henze K."/>
            <person name="Gupta A."/>
            <person name="Wang C.C."/>
            <person name="Dunne R.L."/>
            <person name="Upcroft J.A."/>
            <person name="Upcroft P."/>
            <person name="White O."/>
            <person name="Salzberg S.L."/>
            <person name="Tang P."/>
            <person name="Chiu C.-H."/>
            <person name="Lee Y.-S."/>
            <person name="Embley T.M."/>
            <person name="Coombs G.H."/>
            <person name="Mottram J.C."/>
            <person name="Tachezy J."/>
            <person name="Fraser-Liggett C.M."/>
            <person name="Johnson P.J."/>
        </authorList>
    </citation>
    <scope>NUCLEOTIDE SEQUENCE [LARGE SCALE GENOMIC DNA]</scope>
    <source>
        <strain evidence="1">G3</strain>
    </source>
</reference>
<accession>A2EBC2</accession>
<dbReference type="Proteomes" id="UP000001542">
    <property type="component" value="Unassembled WGS sequence"/>
</dbReference>
<name>A2EBC2_TRIV3</name>
<dbReference type="RefSeq" id="XP_001322290.1">
    <property type="nucleotide sequence ID" value="XM_001322255.1"/>
</dbReference>
<dbReference type="VEuPathDB" id="TrichDB:TVAGG3_0309480"/>
<dbReference type="InParanoid" id="A2EBC2"/>
<protein>
    <submittedName>
        <fullName evidence="1">Uncharacterized protein</fullName>
    </submittedName>
</protein>
<dbReference type="VEuPathDB" id="TrichDB:TVAG_329540"/>
<evidence type="ECO:0000313" key="1">
    <source>
        <dbReference type="EMBL" id="EAY10067.1"/>
    </source>
</evidence>
<proteinExistence type="predicted"/>
<gene>
    <name evidence="1" type="ORF">TVAG_329540</name>
</gene>
<reference evidence="1" key="1">
    <citation type="submission" date="2006-10" db="EMBL/GenBank/DDBJ databases">
        <authorList>
            <person name="Amadeo P."/>
            <person name="Zhao Q."/>
            <person name="Wortman J."/>
            <person name="Fraser-Liggett C."/>
            <person name="Carlton J."/>
        </authorList>
    </citation>
    <scope>NUCLEOTIDE SEQUENCE</scope>
    <source>
        <strain evidence="1">G3</strain>
    </source>
</reference>
<organism evidence="1 2">
    <name type="scientific">Trichomonas vaginalis (strain ATCC PRA-98 / G3)</name>
    <dbReference type="NCBI Taxonomy" id="412133"/>
    <lineage>
        <taxon>Eukaryota</taxon>
        <taxon>Metamonada</taxon>
        <taxon>Parabasalia</taxon>
        <taxon>Trichomonadida</taxon>
        <taxon>Trichomonadidae</taxon>
        <taxon>Trichomonas</taxon>
    </lineage>
</organism>
<dbReference type="KEGG" id="tva:4767998"/>
<evidence type="ECO:0000313" key="2">
    <source>
        <dbReference type="Proteomes" id="UP000001542"/>
    </source>
</evidence>
<sequence>MWSNDAFGNAPSASICEKVIKYIEYLKNPTSSDTNPVYTQPNTTFKFDNETSFENDLEKIINGKEMINTGWVQELQSFWVSTFKKLYIFHYKLSPCFSAEVERPVVAVSFISGLFVALHENSISLFTEELHPIQSTYTIPKGVSITSSYGKIIGCSDGYIREIILNPSKNHVTIKQSAGNSIDEIKKIIETRNYYVTLSKNSTISIFNRANLSRIHYFRLKNIINIWTVSDDIISAFDRTIILYTINLQSPKHPQVQPSHQLLASACSTQAIWSGGFLTVVDPNSSFDQLTTVRFHPTPSYTTTAQFGVIHLIAPLSFGVVALTSAGIIQIRAVNDFTRPDEDIWAFPVAVAPMWNVPIGQCCKSEEFVRTLQETKCDASKYVLQILDDVALMEKTQFASDFLGKLLNIYFSEERVVSYSRLRKVAFSVRLSMTEIDKSFAKSPICELISKADCGDSTSEHLALSSIEAASESGSVPAEFPILSDFLYRYRHFDLLIDALCNWANVLYPDSLAIDYENANFPQNSPDDTASFQLRLLVLRRLNPLINLAVRDEEAFESVMRAVKKHGITFQYYLASYLNVDMDEESCVKFDFQELSAHLQRLNSLYLPALLIKRGQILDAYLEFIRLAIEDIETISIDKRIELLDRAIKISPEGSDNLKAKQYLLAAEILHEYITNNSSLKRNFFAEEPKKLIQTLKDYGELSLAVQLSSALGTPRKDIVDQYTKNCTAKELAELLAKIRGVGCETLSEKAIAKSFFSQHDGVVAAKDMVENGVSPSIVFDLINECPNSVTLFANNIETLSVIIQNWTQILPIDRCKVSDLISKVIVEMDARGEGEKAEIARKWLPLCTLEESFTDIWDKI</sequence>
<dbReference type="EMBL" id="DS113345">
    <property type="protein sequence ID" value="EAY10067.1"/>
    <property type="molecule type" value="Genomic_DNA"/>
</dbReference>
<keyword evidence="2" id="KW-1185">Reference proteome</keyword>
<dbReference type="AlphaFoldDB" id="A2EBC2"/>